<keyword evidence="1" id="KW-0812">Transmembrane</keyword>
<dbReference type="NCBIfam" id="TIGR02523">
    <property type="entry name" value="type_IV_pilV"/>
    <property type="match status" value="1"/>
</dbReference>
<dbReference type="InterPro" id="IPR013362">
    <property type="entry name" value="Pilus_4_PilV"/>
</dbReference>
<accession>A0AAW8LHR8</accession>
<evidence type="ECO:0000259" key="2">
    <source>
        <dbReference type="Pfam" id="PF22150"/>
    </source>
</evidence>
<evidence type="ECO:0000313" key="3">
    <source>
        <dbReference type="EMBL" id="MDR6629085.1"/>
    </source>
</evidence>
<protein>
    <submittedName>
        <fullName evidence="3">Type IV pilus assembly protein PilV</fullName>
    </submittedName>
</protein>
<feature type="domain" description="Type IV pilin Tt1218-like" evidence="2">
    <location>
        <begin position="30"/>
        <end position="102"/>
    </location>
</feature>
<keyword evidence="1" id="KW-0472">Membrane</keyword>
<proteinExistence type="predicted"/>
<dbReference type="Proteomes" id="UP001262767">
    <property type="component" value="Unassembled WGS sequence"/>
</dbReference>
<organism evidence="3 4">
    <name type="scientific">Acinetobacter lwoffii</name>
    <dbReference type="NCBI Taxonomy" id="28090"/>
    <lineage>
        <taxon>Bacteria</taxon>
        <taxon>Pseudomonadati</taxon>
        <taxon>Pseudomonadota</taxon>
        <taxon>Gammaproteobacteria</taxon>
        <taxon>Moraxellales</taxon>
        <taxon>Moraxellaceae</taxon>
        <taxon>Acinetobacter</taxon>
    </lineage>
</organism>
<name>A0AAW8LHR8_ACILW</name>
<evidence type="ECO:0000256" key="1">
    <source>
        <dbReference type="SAM" id="Phobius"/>
    </source>
</evidence>
<feature type="transmembrane region" description="Helical" evidence="1">
    <location>
        <begin position="6"/>
        <end position="30"/>
    </location>
</feature>
<dbReference type="AlphaFoldDB" id="A0AAW8LHR8"/>
<dbReference type="Pfam" id="PF22150">
    <property type="entry name" value="Tt1218-like"/>
    <property type="match status" value="1"/>
</dbReference>
<comment type="caution">
    <text evidence="3">The sequence shown here is derived from an EMBL/GenBank/DDBJ whole genome shotgun (WGS) entry which is preliminary data.</text>
</comment>
<keyword evidence="1" id="KW-1133">Transmembrane helix</keyword>
<dbReference type="RefSeq" id="WP_048881848.1">
    <property type="nucleotide sequence ID" value="NZ_JAMXXR010000003.1"/>
</dbReference>
<dbReference type="EMBL" id="JAVDSC010000003">
    <property type="protein sequence ID" value="MDR6629085.1"/>
    <property type="molecule type" value="Genomic_DNA"/>
</dbReference>
<reference evidence="3" key="1">
    <citation type="submission" date="2023-07" db="EMBL/GenBank/DDBJ databases">
        <title>Sorghum-associated microbial communities from plants grown in Nebraska, USA.</title>
        <authorList>
            <person name="Schachtman D."/>
        </authorList>
    </citation>
    <scope>NUCLEOTIDE SEQUENCE</scope>
    <source>
        <strain evidence="3">BE44</strain>
    </source>
</reference>
<dbReference type="Pfam" id="PF07963">
    <property type="entry name" value="N_methyl"/>
    <property type="match status" value="1"/>
</dbReference>
<gene>
    <name evidence="3" type="ORF">J2X86_001115</name>
</gene>
<sequence>MIKSQYGVGLMEVLVALFILAVGVVGFSVLQLRALQAMTEATDRTMAMTVARDLTDRMRINRLALNHYVTAINTKQSETGCLGSSSTYVPACDGQKIAKYDATQILSKAESLGQTIVMKQCEGSSRTCIYIAWGKTAITKDDISTCMANGVYKAGAQCLVMEAY</sequence>
<dbReference type="InterPro" id="IPR054402">
    <property type="entry name" value="Tt1218-like_dom"/>
</dbReference>
<dbReference type="InterPro" id="IPR012902">
    <property type="entry name" value="N_methyl_site"/>
</dbReference>
<evidence type="ECO:0000313" key="4">
    <source>
        <dbReference type="Proteomes" id="UP001262767"/>
    </source>
</evidence>